<dbReference type="CDD" id="cd20293">
    <property type="entry name" value="cupin_HutD_N"/>
    <property type="match status" value="1"/>
</dbReference>
<keyword evidence="2" id="KW-1185">Reference proteome</keyword>
<dbReference type="InterPro" id="IPR011051">
    <property type="entry name" value="RmlC_Cupin_sf"/>
</dbReference>
<evidence type="ECO:0008006" key="3">
    <source>
        <dbReference type="Google" id="ProtNLM"/>
    </source>
</evidence>
<reference evidence="2" key="1">
    <citation type="journal article" date="2019" name="Int. J. Syst. Evol. Microbiol.">
        <title>The Global Catalogue of Microorganisms (GCM) 10K type strain sequencing project: providing services to taxonomists for standard genome sequencing and annotation.</title>
        <authorList>
            <consortium name="The Broad Institute Genomics Platform"/>
            <consortium name="The Broad Institute Genome Sequencing Center for Infectious Disease"/>
            <person name="Wu L."/>
            <person name="Ma J."/>
        </authorList>
    </citation>
    <scope>NUCLEOTIDE SEQUENCE [LARGE SCALE GENOMIC DNA]</scope>
    <source>
        <strain evidence="2">JCM 13501</strain>
    </source>
</reference>
<comment type="caution">
    <text evidence="1">The sequence shown here is derived from an EMBL/GenBank/DDBJ whole genome shotgun (WGS) entry which is preliminary data.</text>
</comment>
<protein>
    <recommendedName>
        <fullName evidence="3">HutD family protein</fullName>
    </recommendedName>
</protein>
<organism evidence="1 2">
    <name type="scientific">Pseudomonas asuensis</name>
    <dbReference type="NCBI Taxonomy" id="1825787"/>
    <lineage>
        <taxon>Bacteria</taxon>
        <taxon>Pseudomonadati</taxon>
        <taxon>Pseudomonadota</taxon>
        <taxon>Gammaproteobacteria</taxon>
        <taxon>Pseudomonadales</taxon>
        <taxon>Pseudomonadaceae</taxon>
        <taxon>Pseudomonas</taxon>
    </lineage>
</organism>
<dbReference type="InterPro" id="IPR010282">
    <property type="entry name" value="Uncharacterised_HutD/Ves"/>
</dbReference>
<dbReference type="InterPro" id="IPR014710">
    <property type="entry name" value="RmlC-like_jellyroll"/>
</dbReference>
<dbReference type="PANTHER" id="PTHR37943:SF1">
    <property type="entry name" value="PROTEIN VES"/>
    <property type="match status" value="1"/>
</dbReference>
<dbReference type="Pfam" id="PF05962">
    <property type="entry name" value="HutD"/>
    <property type="match status" value="1"/>
</dbReference>
<gene>
    <name evidence="1" type="ORF">GCM10009425_29620</name>
</gene>
<proteinExistence type="predicted"/>
<evidence type="ECO:0000313" key="2">
    <source>
        <dbReference type="Proteomes" id="UP000616499"/>
    </source>
</evidence>
<name>A0ABQ2GXP7_9PSED</name>
<dbReference type="RefSeq" id="WP_188866894.1">
    <property type="nucleotide sequence ID" value="NZ_BMNW01000006.1"/>
</dbReference>
<evidence type="ECO:0000313" key="1">
    <source>
        <dbReference type="EMBL" id="GGM16733.1"/>
    </source>
</evidence>
<accession>A0ABQ2GXP7</accession>
<sequence>MSAKLLRCASYSRMPWKNGAGVTLEIARDTSGSQSGFDWRFSVADVEVPGDFSAFAGYQRIITVLEGMGMTLTVNGQRSRLLRPLDPFAFAGEAVVSCELLEGPVRDFNLIYDPARFQARLQWQTISDKVSLYTSAAVILILSAGDSLTVETGTESAQLGVQDSFLIEQAGELKVLRLASSSTVACCLVELTPV</sequence>
<dbReference type="EMBL" id="BMNW01000006">
    <property type="protein sequence ID" value="GGM16733.1"/>
    <property type="molecule type" value="Genomic_DNA"/>
</dbReference>
<dbReference type="Gene3D" id="2.60.120.10">
    <property type="entry name" value="Jelly Rolls"/>
    <property type="match status" value="2"/>
</dbReference>
<dbReference type="Proteomes" id="UP000616499">
    <property type="component" value="Unassembled WGS sequence"/>
</dbReference>
<dbReference type="SUPFAM" id="SSF51182">
    <property type="entry name" value="RmlC-like cupins"/>
    <property type="match status" value="1"/>
</dbReference>
<dbReference type="PANTHER" id="PTHR37943">
    <property type="entry name" value="PROTEIN VES"/>
    <property type="match status" value="1"/>
</dbReference>